<name>A0A380X5H0_AVIPA</name>
<reference evidence="1 2" key="1">
    <citation type="submission" date="2018-06" db="EMBL/GenBank/DDBJ databases">
        <authorList>
            <consortium name="Pathogen Informatics"/>
            <person name="Doyle S."/>
        </authorList>
    </citation>
    <scope>NUCLEOTIDE SEQUENCE [LARGE SCALE GENOMIC DNA]</scope>
    <source>
        <strain evidence="1 2">NCTC10926</strain>
    </source>
</reference>
<dbReference type="EMBL" id="UFSW01000001">
    <property type="protein sequence ID" value="SUU97486.1"/>
    <property type="molecule type" value="Genomic_DNA"/>
</dbReference>
<dbReference type="AlphaFoldDB" id="A0A380X5H0"/>
<gene>
    <name evidence="1" type="ORF">NCTC10926_00875</name>
</gene>
<protein>
    <submittedName>
        <fullName evidence="1">Abi-like protein</fullName>
    </submittedName>
</protein>
<accession>A0A380X5H0</accession>
<evidence type="ECO:0000313" key="1">
    <source>
        <dbReference type="EMBL" id="SUU97486.1"/>
    </source>
</evidence>
<evidence type="ECO:0000313" key="2">
    <source>
        <dbReference type="Proteomes" id="UP000254620"/>
    </source>
</evidence>
<dbReference type="RefSeq" id="WP_115615525.1">
    <property type="nucleotide sequence ID" value="NZ_UFSW01000001.1"/>
</dbReference>
<sequence length="270" mass="31685">MLLLQQIDAISLSRLTPYKNLCTSNNKLEEYKLATCVYLSLQHRTGIFFSLIQELEVAIRNEMSKILKNHVAPNKDLLAYFCFLACDNQSQLLTESKRNLKLGIASLLNLRINQITNARTTERTLKNRRLNENDLIAAITFGFWVHLLNDDINKNPHFLYWSNIFSPLLFGGRFNSTVDIFKSLRTILAFRNKLYHQEPVWKKRNVNTPHKALSELQRKYQLFLTYLSKIAPYRIKLREKATLQKWLDELNFNPEVFDSEIDKLKAQSFI</sequence>
<dbReference type="Proteomes" id="UP000254620">
    <property type="component" value="Unassembled WGS sequence"/>
</dbReference>
<organism evidence="1 2">
    <name type="scientific">Avibacterium paragallinarum</name>
    <name type="common">Haemophilus gallinarum</name>
    <dbReference type="NCBI Taxonomy" id="728"/>
    <lineage>
        <taxon>Bacteria</taxon>
        <taxon>Pseudomonadati</taxon>
        <taxon>Pseudomonadota</taxon>
        <taxon>Gammaproteobacteria</taxon>
        <taxon>Pasteurellales</taxon>
        <taxon>Pasteurellaceae</taxon>
        <taxon>Avibacterium</taxon>
    </lineage>
</organism>
<proteinExistence type="predicted"/>